<dbReference type="RefSeq" id="WP_168484379.1">
    <property type="nucleotide sequence ID" value="NZ_JAAZSQ010000001.1"/>
</dbReference>
<keyword evidence="3" id="KW-0288">FMN</keyword>
<evidence type="ECO:0000259" key="5">
    <source>
        <dbReference type="SMART" id="SM00903"/>
    </source>
</evidence>
<comment type="caution">
    <text evidence="6">The sequence shown here is derived from an EMBL/GenBank/DDBJ whole genome shotgun (WGS) entry which is preliminary data.</text>
</comment>
<dbReference type="PANTHER" id="PTHR33798">
    <property type="entry name" value="FLAVOPROTEIN OXYGENASE"/>
    <property type="match status" value="1"/>
</dbReference>
<evidence type="ECO:0000313" key="7">
    <source>
        <dbReference type="Proteomes" id="UP000544090"/>
    </source>
</evidence>
<dbReference type="SMART" id="SM00903">
    <property type="entry name" value="Flavin_Reduct"/>
    <property type="match status" value="1"/>
</dbReference>
<dbReference type="Proteomes" id="UP000544090">
    <property type="component" value="Unassembled WGS sequence"/>
</dbReference>
<evidence type="ECO:0000313" key="6">
    <source>
        <dbReference type="EMBL" id="NKX53021.1"/>
    </source>
</evidence>
<organism evidence="6 7">
    <name type="scientific">Arthrobacter mobilis</name>
    <dbReference type="NCBI Taxonomy" id="2724944"/>
    <lineage>
        <taxon>Bacteria</taxon>
        <taxon>Bacillati</taxon>
        <taxon>Actinomycetota</taxon>
        <taxon>Actinomycetes</taxon>
        <taxon>Micrococcales</taxon>
        <taxon>Micrococcaceae</taxon>
        <taxon>Arthrobacter</taxon>
    </lineage>
</organism>
<dbReference type="Gene3D" id="2.30.110.10">
    <property type="entry name" value="Electron Transport, Fmn-binding Protein, Chain A"/>
    <property type="match status" value="1"/>
</dbReference>
<protein>
    <submittedName>
        <fullName evidence="6">Flavin reductase family protein</fullName>
    </submittedName>
</protein>
<comment type="cofactor">
    <cofactor evidence="1">
        <name>FMN</name>
        <dbReference type="ChEBI" id="CHEBI:58210"/>
    </cofactor>
</comment>
<evidence type="ECO:0000256" key="2">
    <source>
        <dbReference type="ARBA" id="ARBA00022630"/>
    </source>
</evidence>
<feature type="domain" description="Flavin reductase like" evidence="5">
    <location>
        <begin position="21"/>
        <end position="166"/>
    </location>
</feature>
<evidence type="ECO:0000256" key="1">
    <source>
        <dbReference type="ARBA" id="ARBA00001917"/>
    </source>
</evidence>
<dbReference type="Pfam" id="PF01613">
    <property type="entry name" value="Flavin_Reduct"/>
    <property type="match status" value="1"/>
</dbReference>
<dbReference type="InterPro" id="IPR002563">
    <property type="entry name" value="Flavin_Rdtase-like_dom"/>
</dbReference>
<accession>A0A7X6H9M5</accession>
<dbReference type="SUPFAM" id="SSF50475">
    <property type="entry name" value="FMN-binding split barrel"/>
    <property type="match status" value="1"/>
</dbReference>
<dbReference type="GO" id="GO:0016646">
    <property type="term" value="F:oxidoreductase activity, acting on the CH-NH group of donors, NAD or NADP as acceptor"/>
    <property type="evidence" value="ECO:0007669"/>
    <property type="project" value="UniProtKB-ARBA"/>
</dbReference>
<name>A0A7X6H9M5_9MICC</name>
<dbReference type="EMBL" id="JAAZSQ010000001">
    <property type="protein sequence ID" value="NKX53021.1"/>
    <property type="molecule type" value="Genomic_DNA"/>
</dbReference>
<reference evidence="6 7" key="1">
    <citation type="submission" date="2020-04" db="EMBL/GenBank/DDBJ databases">
        <title>Arthrobacter sp. nov.</title>
        <authorList>
            <person name="Liu S."/>
        </authorList>
    </citation>
    <scope>NUCLEOTIDE SEQUENCE [LARGE SCALE GENOMIC DNA]</scope>
    <source>
        <strain evidence="6 7">E918</strain>
    </source>
</reference>
<dbReference type="AlphaFoldDB" id="A0A7X6H9M5"/>
<keyword evidence="7" id="KW-1185">Reference proteome</keyword>
<sequence>MRTDFSPEELPSRDFYRLLTAVVVPRPIAWVSSTSADGVDNLAPHSFFTVSSVNPPIVQFTSVGEKDSLRNIVATGEFVVNLAPAGLIEEVNATGTNFPPHVSEFDAAGLTREPSATVKPPRVKESPVALECRLHQTLAMGDCTLVFGVVTHAAVATEVLDGSHPRIDQLEPLSRLGLDEWATLGDIHELQRIRQADWPGPFKPKTGEQDS</sequence>
<evidence type="ECO:0000256" key="4">
    <source>
        <dbReference type="ARBA" id="ARBA00038054"/>
    </source>
</evidence>
<dbReference type="GO" id="GO:0010181">
    <property type="term" value="F:FMN binding"/>
    <property type="evidence" value="ECO:0007669"/>
    <property type="project" value="InterPro"/>
</dbReference>
<dbReference type="InterPro" id="IPR012349">
    <property type="entry name" value="Split_barrel_FMN-bd"/>
</dbReference>
<proteinExistence type="inferred from homology"/>
<gene>
    <name evidence="6" type="ORF">HGG74_00425</name>
</gene>
<evidence type="ECO:0000256" key="3">
    <source>
        <dbReference type="ARBA" id="ARBA00022643"/>
    </source>
</evidence>
<comment type="similarity">
    <text evidence="4">Belongs to the flavoredoxin family.</text>
</comment>
<dbReference type="PANTHER" id="PTHR33798:SF5">
    <property type="entry name" value="FLAVIN REDUCTASE LIKE DOMAIN-CONTAINING PROTEIN"/>
    <property type="match status" value="1"/>
</dbReference>
<keyword evidence="2" id="KW-0285">Flavoprotein</keyword>